<protein>
    <recommendedName>
        <fullName evidence="2">C3H1-type domain-containing protein</fullName>
    </recommendedName>
</protein>
<dbReference type="PROSITE" id="PS50103">
    <property type="entry name" value="ZF_C3H1"/>
    <property type="match status" value="1"/>
</dbReference>
<dbReference type="AlphaFoldDB" id="A0A6A5C419"/>
<evidence type="ECO:0000256" key="1">
    <source>
        <dbReference type="PROSITE-ProRule" id="PRU00723"/>
    </source>
</evidence>
<evidence type="ECO:0000313" key="4">
    <source>
        <dbReference type="Proteomes" id="UP000444721"/>
    </source>
</evidence>
<accession>A0A6A5C419</accession>
<dbReference type="RefSeq" id="XP_044568810.1">
    <property type="nucleotide sequence ID" value="XM_044711821.1"/>
</dbReference>
<dbReference type="EMBL" id="VFQX01000004">
    <property type="protein sequence ID" value="KAF0984097.1"/>
    <property type="molecule type" value="Genomic_DNA"/>
</dbReference>
<dbReference type="Proteomes" id="UP000444721">
    <property type="component" value="Unassembled WGS sequence"/>
</dbReference>
<feature type="domain" description="C3H1-type" evidence="2">
    <location>
        <begin position="60"/>
        <end position="82"/>
    </location>
</feature>
<proteinExistence type="predicted"/>
<dbReference type="GeneID" id="68115230"/>
<keyword evidence="1" id="KW-0479">Metal-binding</keyword>
<keyword evidence="1" id="KW-0863">Zinc-finger</keyword>
<dbReference type="VEuPathDB" id="AmoebaDB:FDP41_008012"/>
<gene>
    <name evidence="3" type="ORF">FDP41_008012</name>
</gene>
<keyword evidence="4" id="KW-1185">Reference proteome</keyword>
<sequence length="321" mass="37008">MPGNGAGVFFVGDQETIDEIAKAANDICRKQHDRRNIYDTLKNHFANDQQAAKAFEYANECWFFKKGHCESGDECLFRHTQNGSVVNHPMLNREQRDKFYSSIQVTDSVMAHLEFIHIKSVHMGVPPAEVMIDQETRNYIFQQQERYLRETVFAKYLKEKIGVGDVIEKVYPHYSKRASLVNMHYLIGVEPLSINSCLSGYRNCANISMTNGGLEGSSIDTAKKESKEEFHIDVDEMFSNKQYRDLLKEKDIGFEENIKVNSSETHIFICLCLKDYIEVCQEEDVVILKWKEKGRPEEKEEDVASLTSKFDSCLNVTQQQQ</sequence>
<evidence type="ECO:0000259" key="2">
    <source>
        <dbReference type="PROSITE" id="PS50103"/>
    </source>
</evidence>
<dbReference type="InterPro" id="IPR000571">
    <property type="entry name" value="Znf_CCCH"/>
</dbReference>
<reference evidence="3 4" key="1">
    <citation type="journal article" date="2019" name="Sci. Rep.">
        <title>Nanopore sequencing improves the draft genome of the human pathogenic amoeba Naegleria fowleri.</title>
        <authorList>
            <person name="Liechti N."/>
            <person name="Schurch N."/>
            <person name="Bruggmann R."/>
            <person name="Wittwer M."/>
        </authorList>
    </citation>
    <scope>NUCLEOTIDE SEQUENCE [LARGE SCALE GENOMIC DNA]</scope>
    <source>
        <strain evidence="3 4">ATCC 30894</strain>
    </source>
</reference>
<comment type="caution">
    <text evidence="3">The sequence shown here is derived from an EMBL/GenBank/DDBJ whole genome shotgun (WGS) entry which is preliminary data.</text>
</comment>
<name>A0A6A5C419_NAEFO</name>
<dbReference type="VEuPathDB" id="AmoebaDB:NfTy_004220"/>
<feature type="zinc finger region" description="C3H1-type" evidence="1">
    <location>
        <begin position="60"/>
        <end position="82"/>
    </location>
</feature>
<dbReference type="VEuPathDB" id="AmoebaDB:NF0036850"/>
<evidence type="ECO:0000313" key="3">
    <source>
        <dbReference type="EMBL" id="KAF0984097.1"/>
    </source>
</evidence>
<dbReference type="GO" id="GO:0008270">
    <property type="term" value="F:zinc ion binding"/>
    <property type="evidence" value="ECO:0007669"/>
    <property type="project" value="UniProtKB-KW"/>
</dbReference>
<keyword evidence="1" id="KW-0862">Zinc</keyword>
<organism evidence="3 4">
    <name type="scientific">Naegleria fowleri</name>
    <name type="common">Brain eating amoeba</name>
    <dbReference type="NCBI Taxonomy" id="5763"/>
    <lineage>
        <taxon>Eukaryota</taxon>
        <taxon>Discoba</taxon>
        <taxon>Heterolobosea</taxon>
        <taxon>Tetramitia</taxon>
        <taxon>Eutetramitia</taxon>
        <taxon>Vahlkampfiidae</taxon>
        <taxon>Naegleria</taxon>
    </lineage>
</organism>